<dbReference type="SUPFAM" id="SSF51445">
    <property type="entry name" value="(Trans)glycosidases"/>
    <property type="match status" value="1"/>
</dbReference>
<keyword evidence="3" id="KW-1185">Reference proteome</keyword>
<evidence type="ECO:0000313" key="3">
    <source>
        <dbReference type="Proteomes" id="UP000653305"/>
    </source>
</evidence>
<protein>
    <submittedName>
        <fullName evidence="2">Uncharacterized protein</fullName>
    </submittedName>
</protein>
<dbReference type="Proteomes" id="UP000653305">
    <property type="component" value="Unassembled WGS sequence"/>
</dbReference>
<organism evidence="2 3">
    <name type="scientific">Phtheirospermum japonicum</name>
    <dbReference type="NCBI Taxonomy" id="374723"/>
    <lineage>
        <taxon>Eukaryota</taxon>
        <taxon>Viridiplantae</taxon>
        <taxon>Streptophyta</taxon>
        <taxon>Embryophyta</taxon>
        <taxon>Tracheophyta</taxon>
        <taxon>Spermatophyta</taxon>
        <taxon>Magnoliopsida</taxon>
        <taxon>eudicotyledons</taxon>
        <taxon>Gunneridae</taxon>
        <taxon>Pentapetalae</taxon>
        <taxon>asterids</taxon>
        <taxon>lamiids</taxon>
        <taxon>Lamiales</taxon>
        <taxon>Orobanchaceae</taxon>
        <taxon>Orobanchaceae incertae sedis</taxon>
        <taxon>Phtheirospermum</taxon>
    </lineage>
</organism>
<dbReference type="GO" id="GO:0008422">
    <property type="term" value="F:beta-glucosidase activity"/>
    <property type="evidence" value="ECO:0007669"/>
    <property type="project" value="TreeGrafter"/>
</dbReference>
<sequence length="82" mass="8872">MLLLDSGSVLSGGGSVPSEKTTTETWIDMVNGFQKDSLSTRLKIPMIDPKLEKRIDVVTALEVRATGIPYAFAPCIAVLKLH</sequence>
<dbReference type="InterPro" id="IPR051915">
    <property type="entry name" value="Cellulose_Degrad_GH3"/>
</dbReference>
<gene>
    <name evidence="2" type="ORF">PHJA_002338700</name>
</gene>
<dbReference type="EMBL" id="BMAC01000718">
    <property type="protein sequence ID" value="GFQ01948.1"/>
    <property type="molecule type" value="Genomic_DNA"/>
</dbReference>
<name>A0A830CMT8_9LAMI</name>
<evidence type="ECO:0000256" key="1">
    <source>
        <dbReference type="SAM" id="MobiDB-lite"/>
    </source>
</evidence>
<proteinExistence type="predicted"/>
<dbReference type="PANTHER" id="PTHR30620:SF91">
    <property type="entry name" value="BETA-GLUCOSIDASE"/>
    <property type="match status" value="1"/>
</dbReference>
<accession>A0A830CMT8</accession>
<dbReference type="InterPro" id="IPR017853">
    <property type="entry name" value="GH"/>
</dbReference>
<dbReference type="PANTHER" id="PTHR30620">
    <property type="entry name" value="PERIPLASMIC BETA-GLUCOSIDASE-RELATED"/>
    <property type="match status" value="1"/>
</dbReference>
<dbReference type="GO" id="GO:0009251">
    <property type="term" value="P:glucan catabolic process"/>
    <property type="evidence" value="ECO:0007669"/>
    <property type="project" value="TreeGrafter"/>
</dbReference>
<dbReference type="AlphaFoldDB" id="A0A830CMT8"/>
<evidence type="ECO:0000313" key="2">
    <source>
        <dbReference type="EMBL" id="GFQ01948.1"/>
    </source>
</evidence>
<reference evidence="2" key="1">
    <citation type="submission" date="2020-07" db="EMBL/GenBank/DDBJ databases">
        <title>Ethylene signaling mediates host invasion by parasitic plants.</title>
        <authorList>
            <person name="Yoshida S."/>
        </authorList>
    </citation>
    <scope>NUCLEOTIDE SEQUENCE</scope>
    <source>
        <strain evidence="2">Okayama</strain>
    </source>
</reference>
<comment type="caution">
    <text evidence="2">The sequence shown here is derived from an EMBL/GenBank/DDBJ whole genome shotgun (WGS) entry which is preliminary data.</text>
</comment>
<feature type="region of interest" description="Disordered" evidence="1">
    <location>
        <begin position="1"/>
        <end position="21"/>
    </location>
</feature>